<keyword evidence="10" id="KW-0472">Membrane</keyword>
<keyword evidence="6" id="KW-0800">Toxin</keyword>
<keyword evidence="8" id="KW-0677">Repeat</keyword>
<dbReference type="PANTHER" id="PTHR24179">
    <property type="entry name" value="PROTEIN PHOSPHATASE 1 REGULATORY SUBUNIT 12"/>
    <property type="match status" value="1"/>
</dbReference>
<dbReference type="AlphaFoldDB" id="A0AAV6VXB6"/>
<evidence type="ECO:0000256" key="9">
    <source>
        <dbReference type="ARBA" id="ARBA00023028"/>
    </source>
</evidence>
<dbReference type="EMBL" id="JAFNEN010000016">
    <property type="protein sequence ID" value="KAG8200358.1"/>
    <property type="molecule type" value="Genomic_DNA"/>
</dbReference>
<keyword evidence="4" id="KW-0964">Secreted</keyword>
<dbReference type="PRINTS" id="PR01415">
    <property type="entry name" value="ANKYRIN"/>
</dbReference>
<feature type="region of interest" description="Disordered" evidence="12">
    <location>
        <begin position="321"/>
        <end position="430"/>
    </location>
</feature>
<evidence type="ECO:0000256" key="3">
    <source>
        <dbReference type="ARBA" id="ARBA00022483"/>
    </source>
</evidence>
<evidence type="ECO:0000313" key="13">
    <source>
        <dbReference type="EMBL" id="KAG8200358.1"/>
    </source>
</evidence>
<keyword evidence="14" id="KW-1185">Reference proteome</keyword>
<dbReference type="GO" id="GO:0044218">
    <property type="term" value="C:other organism cell membrane"/>
    <property type="evidence" value="ECO:0007669"/>
    <property type="project" value="UniProtKB-KW"/>
</dbReference>
<keyword evidence="9" id="KW-0638">Presynaptic neurotoxin</keyword>
<dbReference type="InterPro" id="IPR002110">
    <property type="entry name" value="Ankyrin_rpt"/>
</dbReference>
<reference evidence="13 14" key="1">
    <citation type="journal article" date="2022" name="Nat. Ecol. Evol.">
        <title>A masculinizing supergene underlies an exaggerated male reproductive morph in a spider.</title>
        <authorList>
            <person name="Hendrickx F."/>
            <person name="De Corte Z."/>
            <person name="Sonet G."/>
            <person name="Van Belleghem S.M."/>
            <person name="Kostlbacher S."/>
            <person name="Vangestel C."/>
        </authorList>
    </citation>
    <scope>NUCLEOTIDE SEQUENCE [LARGE SCALE GENOMIC DNA]</scope>
    <source>
        <strain evidence="13">W744_W776</strain>
    </source>
</reference>
<comment type="subcellular location">
    <subcellularLocation>
        <location evidence="2">Secreted</location>
    </subcellularLocation>
    <subcellularLocation>
        <location evidence="1">Target cell membrane</location>
    </subcellularLocation>
</comment>
<feature type="region of interest" description="Disordered" evidence="12">
    <location>
        <begin position="35"/>
        <end position="60"/>
    </location>
</feature>
<evidence type="ECO:0000256" key="8">
    <source>
        <dbReference type="ARBA" id="ARBA00022737"/>
    </source>
</evidence>
<feature type="compositionally biased region" description="Polar residues" evidence="12">
    <location>
        <begin position="338"/>
        <end position="348"/>
    </location>
</feature>
<evidence type="ECO:0000256" key="10">
    <source>
        <dbReference type="ARBA" id="ARBA00023298"/>
    </source>
</evidence>
<keyword evidence="3" id="KW-0268">Exocytosis</keyword>
<evidence type="ECO:0000256" key="2">
    <source>
        <dbReference type="ARBA" id="ARBA00004613"/>
    </source>
</evidence>
<dbReference type="PROSITE" id="PS50297">
    <property type="entry name" value="ANK_REP_REGION"/>
    <property type="match status" value="4"/>
</dbReference>
<evidence type="ECO:0000313" key="14">
    <source>
        <dbReference type="Proteomes" id="UP000827092"/>
    </source>
</evidence>
<dbReference type="Proteomes" id="UP000827092">
    <property type="component" value="Unassembled WGS sequence"/>
</dbReference>
<dbReference type="Gene3D" id="1.25.40.20">
    <property type="entry name" value="Ankyrin repeat-containing domain"/>
    <property type="match status" value="2"/>
</dbReference>
<comment type="caution">
    <text evidence="13">The sequence shown here is derived from an EMBL/GenBank/DDBJ whole genome shotgun (WGS) entry which is preliminary data.</text>
</comment>
<dbReference type="SMART" id="SM00248">
    <property type="entry name" value="ANK"/>
    <property type="match status" value="4"/>
</dbReference>
<evidence type="ECO:0000256" key="12">
    <source>
        <dbReference type="SAM" id="MobiDB-lite"/>
    </source>
</evidence>
<dbReference type="GO" id="GO:0005576">
    <property type="term" value="C:extracellular region"/>
    <property type="evidence" value="ECO:0007669"/>
    <property type="project" value="UniProtKB-SubCell"/>
</dbReference>
<feature type="repeat" description="ANK" evidence="11">
    <location>
        <begin position="104"/>
        <end position="136"/>
    </location>
</feature>
<evidence type="ECO:0000256" key="5">
    <source>
        <dbReference type="ARBA" id="ARBA00022537"/>
    </source>
</evidence>
<keyword evidence="5" id="KW-1052">Target cell membrane</keyword>
<organism evidence="13 14">
    <name type="scientific">Oedothorax gibbosus</name>
    <dbReference type="NCBI Taxonomy" id="931172"/>
    <lineage>
        <taxon>Eukaryota</taxon>
        <taxon>Metazoa</taxon>
        <taxon>Ecdysozoa</taxon>
        <taxon>Arthropoda</taxon>
        <taxon>Chelicerata</taxon>
        <taxon>Arachnida</taxon>
        <taxon>Araneae</taxon>
        <taxon>Araneomorphae</taxon>
        <taxon>Entelegynae</taxon>
        <taxon>Araneoidea</taxon>
        <taxon>Linyphiidae</taxon>
        <taxon>Erigoninae</taxon>
        <taxon>Oedothorax</taxon>
    </lineage>
</organism>
<evidence type="ECO:0000256" key="11">
    <source>
        <dbReference type="PROSITE-ProRule" id="PRU00023"/>
    </source>
</evidence>
<protein>
    <recommendedName>
        <fullName evidence="15">Protein phosphatase 1 regulatory subunit 16A</fullName>
    </recommendedName>
</protein>
<keyword evidence="10" id="KW-1053">Target membrane</keyword>
<feature type="compositionally biased region" description="Basic and acidic residues" evidence="12">
    <location>
        <begin position="384"/>
        <end position="407"/>
    </location>
</feature>
<feature type="repeat" description="ANK" evidence="11">
    <location>
        <begin position="232"/>
        <end position="264"/>
    </location>
</feature>
<accession>A0AAV6VXB6</accession>
<dbReference type="GO" id="GO:0090729">
    <property type="term" value="F:toxin activity"/>
    <property type="evidence" value="ECO:0007669"/>
    <property type="project" value="UniProtKB-KW"/>
</dbReference>
<dbReference type="GO" id="GO:0005737">
    <property type="term" value="C:cytoplasm"/>
    <property type="evidence" value="ECO:0007669"/>
    <property type="project" value="TreeGrafter"/>
</dbReference>
<dbReference type="InterPro" id="IPR051226">
    <property type="entry name" value="PP1_Regulatory_Subunit"/>
</dbReference>
<feature type="repeat" description="ANK" evidence="11">
    <location>
        <begin position="137"/>
        <end position="169"/>
    </location>
</feature>
<dbReference type="PROSITE" id="PS50088">
    <property type="entry name" value="ANK_REPEAT"/>
    <property type="match status" value="4"/>
</dbReference>
<evidence type="ECO:0008006" key="15">
    <source>
        <dbReference type="Google" id="ProtNLM"/>
    </source>
</evidence>
<dbReference type="GO" id="GO:0006887">
    <property type="term" value="P:exocytosis"/>
    <property type="evidence" value="ECO:0007669"/>
    <property type="project" value="UniProtKB-KW"/>
</dbReference>
<dbReference type="FunFam" id="1.25.40.20:FF:000198">
    <property type="entry name" value="Myosin binding subunit, isoform P"/>
    <property type="match status" value="1"/>
</dbReference>
<dbReference type="GO" id="GO:0017020">
    <property type="term" value="F:myosin phosphatase regulator activity"/>
    <property type="evidence" value="ECO:0007669"/>
    <property type="project" value="TreeGrafter"/>
</dbReference>
<dbReference type="GO" id="GO:0044231">
    <property type="term" value="C:host cell presynaptic membrane"/>
    <property type="evidence" value="ECO:0007669"/>
    <property type="project" value="UniProtKB-KW"/>
</dbReference>
<feature type="compositionally biased region" description="Basic and acidic residues" evidence="12">
    <location>
        <begin position="350"/>
        <end position="373"/>
    </location>
</feature>
<dbReference type="GO" id="GO:0004857">
    <property type="term" value="F:enzyme inhibitor activity"/>
    <property type="evidence" value="ECO:0007669"/>
    <property type="project" value="TreeGrafter"/>
</dbReference>
<dbReference type="SUPFAM" id="SSF48403">
    <property type="entry name" value="Ankyrin repeat"/>
    <property type="match status" value="1"/>
</dbReference>
<evidence type="ECO:0000256" key="6">
    <source>
        <dbReference type="ARBA" id="ARBA00022656"/>
    </source>
</evidence>
<gene>
    <name evidence="13" type="ORF">JTE90_028540</name>
</gene>
<evidence type="ECO:0000256" key="1">
    <source>
        <dbReference type="ARBA" id="ARBA00004175"/>
    </source>
</evidence>
<dbReference type="Pfam" id="PF12796">
    <property type="entry name" value="Ank_2"/>
    <property type="match status" value="2"/>
</dbReference>
<name>A0AAV6VXB6_9ARAC</name>
<dbReference type="PANTHER" id="PTHR24179:SF29">
    <property type="entry name" value="LD46604P"/>
    <property type="match status" value="1"/>
</dbReference>
<feature type="repeat" description="ANK" evidence="11">
    <location>
        <begin position="265"/>
        <end position="297"/>
    </location>
</feature>
<keyword evidence="11" id="KW-0040">ANK repeat</keyword>
<feature type="compositionally biased region" description="Basic and acidic residues" evidence="12">
    <location>
        <begin position="413"/>
        <end position="429"/>
    </location>
</feature>
<keyword evidence="7" id="KW-0528">Neurotoxin</keyword>
<evidence type="ECO:0000256" key="4">
    <source>
        <dbReference type="ARBA" id="ARBA00022525"/>
    </source>
</evidence>
<sequence>MTDHSELMSEMNVVEKMSTQERLKHARKRRLQQLKRWSQREKEYQQTKRKKSAGNVVDAPGKGRSYKVHFVPSVMLLEAAARNDVEEVRRLLMLGVSPDSTNEDGLTALHQCCIDDSEPMLRLLLEFGASVNAKDSEQWTPLHAAATCGHLHLVACLVARGADLLAVNADGNMPYDICEDEATLDYIESEMAKKGITQEMIDETRSLSEKKMLTDLKLVLDEGGDIEFRDHQGATPLHIAAANGYVNVVEFILDNHGSTNVCDNDMWQPIHAAACWGHPDVIEMLVMAGADLSAKTKNGETPFDICEDQDLKERIMQLKNEIETKRASQPVKLRRSHSQNTRSQSVRRTSIRDKSLISRREAREEARIRHEQQEQSGTDEDEEKLQRDMRATEKENLSSSHDHKENDCTISKDIPERTKVKKEEKHEENNDTTYHLNENDIQTQYHNSINDTLNNEIKQLSNDNKNEEYSKSTDANKLVIDDSTNDIILQHGQPESVKVEIHVTVNTASFSPSGAHGTLADLKKHRADMRSLMLSSSQGDINEKGHTFSATYLYDRPPSPTISLRRFCSDPSEVVGGEVHKQGCCILM</sequence>
<dbReference type="InterPro" id="IPR036770">
    <property type="entry name" value="Ankyrin_rpt-contain_sf"/>
</dbReference>
<proteinExistence type="predicted"/>
<evidence type="ECO:0000256" key="7">
    <source>
        <dbReference type="ARBA" id="ARBA00022699"/>
    </source>
</evidence>